<name>A0A3B1DBU9_9ZZZZ</name>
<proteinExistence type="predicted"/>
<dbReference type="EMBL" id="UOGL01000367">
    <property type="protein sequence ID" value="VAX39759.1"/>
    <property type="molecule type" value="Genomic_DNA"/>
</dbReference>
<organism evidence="1">
    <name type="scientific">hydrothermal vent metagenome</name>
    <dbReference type="NCBI Taxonomy" id="652676"/>
    <lineage>
        <taxon>unclassified sequences</taxon>
        <taxon>metagenomes</taxon>
        <taxon>ecological metagenomes</taxon>
    </lineage>
</organism>
<accession>A0A3B1DBU9</accession>
<feature type="non-terminal residue" evidence="1">
    <location>
        <position position="1"/>
    </location>
</feature>
<gene>
    <name evidence="1" type="ORF">MNBD_PLANCTO02-28</name>
</gene>
<evidence type="ECO:0000313" key="1">
    <source>
        <dbReference type="EMBL" id="VAX39759.1"/>
    </source>
</evidence>
<protein>
    <submittedName>
        <fullName evidence="1">Uncharacterized protein</fullName>
    </submittedName>
</protein>
<sequence>NSLSVLLLDIHLRMSKNKKAQSQTTLRPSPQSPP</sequence>
<dbReference type="AlphaFoldDB" id="A0A3B1DBU9"/>
<reference evidence="1" key="1">
    <citation type="submission" date="2018-06" db="EMBL/GenBank/DDBJ databases">
        <authorList>
            <person name="Zhirakovskaya E."/>
        </authorList>
    </citation>
    <scope>NUCLEOTIDE SEQUENCE</scope>
</reference>